<accession>A0A844QFJ8</accession>
<dbReference type="PIRSF" id="PIRSF030820">
    <property type="entry name" value="UCP030820"/>
    <property type="match status" value="1"/>
</dbReference>
<dbReference type="Proteomes" id="UP000463224">
    <property type="component" value="Unassembled WGS sequence"/>
</dbReference>
<dbReference type="EMBL" id="WPHG01000001">
    <property type="protein sequence ID" value="MVA96761.1"/>
    <property type="molecule type" value="Genomic_DNA"/>
</dbReference>
<keyword evidence="2" id="KW-1185">Reference proteome</keyword>
<gene>
    <name evidence="1" type="ORF">GN330_05810</name>
</gene>
<name>A0A844QFJ8_9HYPH</name>
<dbReference type="AlphaFoldDB" id="A0A844QFJ8"/>
<proteinExistence type="predicted"/>
<dbReference type="RefSeq" id="WP_156711667.1">
    <property type="nucleotide sequence ID" value="NZ_WPHG01000001.1"/>
</dbReference>
<reference evidence="1 2" key="1">
    <citation type="submission" date="2019-12" db="EMBL/GenBank/DDBJ databases">
        <title>Nitratireductor arenosus sp. nov., Isolated from sea sand, Jeju island, South Korea.</title>
        <authorList>
            <person name="Kim W."/>
        </authorList>
    </citation>
    <scope>NUCLEOTIDE SEQUENCE [LARGE SCALE GENOMIC DNA]</scope>
    <source>
        <strain evidence="1 2">CAU 1489</strain>
    </source>
</reference>
<evidence type="ECO:0000313" key="1">
    <source>
        <dbReference type="EMBL" id="MVA96761.1"/>
    </source>
</evidence>
<organism evidence="1 2">
    <name type="scientific">Nitratireductor arenosus</name>
    <dbReference type="NCBI Taxonomy" id="2682096"/>
    <lineage>
        <taxon>Bacteria</taxon>
        <taxon>Pseudomonadati</taxon>
        <taxon>Pseudomonadota</taxon>
        <taxon>Alphaproteobacteria</taxon>
        <taxon>Hyphomicrobiales</taxon>
        <taxon>Phyllobacteriaceae</taxon>
        <taxon>Nitratireductor</taxon>
    </lineage>
</organism>
<dbReference type="Pfam" id="PF06073">
    <property type="entry name" value="DUF934"/>
    <property type="match status" value="1"/>
</dbReference>
<evidence type="ECO:0000313" key="2">
    <source>
        <dbReference type="Proteomes" id="UP000463224"/>
    </source>
</evidence>
<comment type="caution">
    <text evidence="1">The sequence shown here is derived from an EMBL/GenBank/DDBJ whole genome shotgun (WGS) entry which is preliminary data.</text>
</comment>
<protein>
    <submittedName>
        <fullName evidence="1">DUF934 domain-containing protein</fullName>
    </submittedName>
</protein>
<dbReference type="InterPro" id="IPR008318">
    <property type="entry name" value="UCP030820"/>
</dbReference>
<sequence>MNDQASASNCRLWTPDGFRDDFWRHSDSAEALAGNDSVILPLAAWLALDATTRRAESGRLGVALAPGDDIAAIVDMLADIPLVALAFPGFADGRSYSKAALLRQRHGYRGRLRATGQVLIDQIALMLRTGFDEFEVSHPTALARLEAGRVGGLPVHYQPAAKGAPVAAGYAWRRLPAAS</sequence>